<dbReference type="PANTHER" id="PTHR21540">
    <property type="entry name" value="RING FINGER AND SWIM DOMAIN-CONTAINING PROTEIN 2"/>
    <property type="match status" value="1"/>
</dbReference>
<dbReference type="InterPro" id="IPR013083">
    <property type="entry name" value="Znf_RING/FYVE/PHD"/>
</dbReference>
<keyword evidence="3" id="KW-1185">Reference proteome</keyword>
<evidence type="ECO:0000313" key="2">
    <source>
        <dbReference type="EMBL" id="KAE8422392.1"/>
    </source>
</evidence>
<dbReference type="InterPro" id="IPR039903">
    <property type="entry name" value="Zswim2"/>
</dbReference>
<evidence type="ECO:0008006" key="4">
    <source>
        <dbReference type="Google" id="ProtNLM"/>
    </source>
</evidence>
<name>A0ABQ6WZ77_9EURO</name>
<proteinExistence type="predicted"/>
<organism evidence="2 3">
    <name type="scientific">Aspergillus pseudocaelatus</name>
    <dbReference type="NCBI Taxonomy" id="1825620"/>
    <lineage>
        <taxon>Eukaryota</taxon>
        <taxon>Fungi</taxon>
        <taxon>Dikarya</taxon>
        <taxon>Ascomycota</taxon>
        <taxon>Pezizomycotina</taxon>
        <taxon>Eurotiomycetes</taxon>
        <taxon>Eurotiomycetidae</taxon>
        <taxon>Eurotiales</taxon>
        <taxon>Aspergillaceae</taxon>
        <taxon>Aspergillus</taxon>
        <taxon>Aspergillus subgen. Circumdati</taxon>
    </lineage>
</organism>
<sequence length="309" mass="34603">MSLSPTARPTNRHISDIIHLHPSKEPWCAGYAISQGRRCCRPIIASDCAAACSLLDEATDKLHAGCSIDQFFQNLAPLVLCKSSHQNQASHLMATWGRQIRNFHIIQTAWQDPLVFEHEYRTGLAQMIARSDEVVTDIHNCLDPSHVGSLWTRVMAATSATSQLRTERYSSTPTGTNLQRLELPTMRSEARSSAHPARAGTTGSSSSSVLRRCVEGNCVICQLLLWEPGHSTDEEEGNCNRDENDNKEGQIEHTLIHSRALQECDELLVWCEKRCGTNFHKSCMDRWVEACQKDSHPVQCPICRSPWKA</sequence>
<dbReference type="SUPFAM" id="SSF57850">
    <property type="entry name" value="RING/U-box"/>
    <property type="match status" value="1"/>
</dbReference>
<reference evidence="2 3" key="1">
    <citation type="submission" date="2019-04" db="EMBL/GenBank/DDBJ databases">
        <authorList>
            <consortium name="DOE Joint Genome Institute"/>
            <person name="Mondo S."/>
            <person name="Kjaerbolling I."/>
            <person name="Vesth T."/>
            <person name="Frisvad J.C."/>
            <person name="Nybo J.L."/>
            <person name="Theobald S."/>
            <person name="Kildgaard S."/>
            <person name="Isbrandt T."/>
            <person name="Kuo A."/>
            <person name="Sato A."/>
            <person name="Lyhne E.K."/>
            <person name="Kogle M.E."/>
            <person name="Wiebenga A."/>
            <person name="Kun R.S."/>
            <person name="Lubbers R.J."/>
            <person name="Makela M.R."/>
            <person name="Barry K."/>
            <person name="Chovatia M."/>
            <person name="Clum A."/>
            <person name="Daum C."/>
            <person name="Haridas S."/>
            <person name="He G."/>
            <person name="LaButti K."/>
            <person name="Lipzen A."/>
            <person name="Riley R."/>
            <person name="Salamov A."/>
            <person name="Simmons B.A."/>
            <person name="Magnuson J.K."/>
            <person name="Henrissat B."/>
            <person name="Mortensen U.H."/>
            <person name="Larsen T.O."/>
            <person name="Devries R.P."/>
            <person name="Grigoriev I.V."/>
            <person name="Machida M."/>
            <person name="Baker S.E."/>
            <person name="Andersen M.R."/>
            <person name="Cantor M.N."/>
            <person name="Hua S.X."/>
        </authorList>
    </citation>
    <scope>NUCLEOTIDE SEQUENCE [LARGE SCALE GENOMIC DNA]</scope>
    <source>
        <strain evidence="2 3">CBS 117616</strain>
    </source>
</reference>
<dbReference type="Proteomes" id="UP000325395">
    <property type="component" value="Unassembled WGS sequence"/>
</dbReference>
<evidence type="ECO:0000256" key="1">
    <source>
        <dbReference type="SAM" id="MobiDB-lite"/>
    </source>
</evidence>
<evidence type="ECO:0000313" key="3">
    <source>
        <dbReference type="Proteomes" id="UP000325395"/>
    </source>
</evidence>
<protein>
    <recommendedName>
        <fullName evidence="4">RING-type domain-containing protein</fullName>
    </recommendedName>
</protein>
<dbReference type="PANTHER" id="PTHR21540:SF0">
    <property type="entry name" value="PHD FAMILY PROTEIN"/>
    <property type="match status" value="1"/>
</dbReference>
<feature type="region of interest" description="Disordered" evidence="1">
    <location>
        <begin position="183"/>
        <end position="206"/>
    </location>
</feature>
<accession>A0ABQ6WZ77</accession>
<dbReference type="EMBL" id="ML735695">
    <property type="protein sequence ID" value="KAE8422392.1"/>
    <property type="molecule type" value="Genomic_DNA"/>
</dbReference>
<dbReference type="Gene3D" id="3.30.40.10">
    <property type="entry name" value="Zinc/RING finger domain, C3HC4 (zinc finger)"/>
    <property type="match status" value="1"/>
</dbReference>
<gene>
    <name evidence="2" type="ORF">BDV36DRAFT_291563</name>
</gene>